<protein>
    <submittedName>
        <fullName evidence="2">Uncharacterized protein</fullName>
    </submittedName>
</protein>
<evidence type="ECO:0000256" key="1">
    <source>
        <dbReference type="SAM" id="MobiDB-lite"/>
    </source>
</evidence>
<feature type="region of interest" description="Disordered" evidence="1">
    <location>
        <begin position="264"/>
        <end position="299"/>
    </location>
</feature>
<accession>A0ABQ5J356</accession>
<proteinExistence type="predicted"/>
<comment type="caution">
    <text evidence="2">The sequence shown here is derived from an EMBL/GenBank/DDBJ whole genome shotgun (WGS) entry which is preliminary data.</text>
</comment>
<keyword evidence="3" id="KW-1185">Reference proteome</keyword>
<reference evidence="2" key="2">
    <citation type="submission" date="2022-01" db="EMBL/GenBank/DDBJ databases">
        <authorList>
            <person name="Yamashiro T."/>
            <person name="Shiraishi A."/>
            <person name="Satake H."/>
            <person name="Nakayama K."/>
        </authorList>
    </citation>
    <scope>NUCLEOTIDE SEQUENCE</scope>
</reference>
<name>A0ABQ5J356_9ASTR</name>
<evidence type="ECO:0000313" key="3">
    <source>
        <dbReference type="Proteomes" id="UP001151760"/>
    </source>
</evidence>
<organism evidence="2 3">
    <name type="scientific">Tanacetum coccineum</name>
    <dbReference type="NCBI Taxonomy" id="301880"/>
    <lineage>
        <taxon>Eukaryota</taxon>
        <taxon>Viridiplantae</taxon>
        <taxon>Streptophyta</taxon>
        <taxon>Embryophyta</taxon>
        <taxon>Tracheophyta</taxon>
        <taxon>Spermatophyta</taxon>
        <taxon>Magnoliopsida</taxon>
        <taxon>eudicotyledons</taxon>
        <taxon>Gunneridae</taxon>
        <taxon>Pentapetalae</taxon>
        <taxon>asterids</taxon>
        <taxon>campanulids</taxon>
        <taxon>Asterales</taxon>
        <taxon>Asteraceae</taxon>
        <taxon>Asteroideae</taxon>
        <taxon>Anthemideae</taxon>
        <taxon>Anthemidinae</taxon>
        <taxon>Tanacetum</taxon>
    </lineage>
</organism>
<dbReference type="Proteomes" id="UP001151760">
    <property type="component" value="Unassembled WGS sequence"/>
</dbReference>
<evidence type="ECO:0000313" key="2">
    <source>
        <dbReference type="EMBL" id="GJU06942.1"/>
    </source>
</evidence>
<sequence length="325" mass="35339">MGGYLSVHFGQGFGEFAEILGLTWNDGDDVKKVYMVYLDVFVSYYKTARAPQAPAEAVEDSSLESYQWSVGKNGAPSTSQKGKEKIEHFGIKLEDEPASDLEVNCIFLNNSSLSLVTRIRFELIIKGQCPVCRSTKCGVEDLIPNVNEGSGIEGNNISYAVPVTKRNKGLFNYTSAEDQGSNLDKVEYAYTLQNGKAPITTAAKSQDINQPLIMPQDYMPLQGVVPFGGSMIPVEPYSVPDYLPSLFNSSPVPGQCSIDYENNVANKPPYEDLANREGQPGSSSSRIHHETEKEQGGPQNLVGAESYFMVIGSKNKHAGALLAAS</sequence>
<dbReference type="EMBL" id="BQNB010021489">
    <property type="protein sequence ID" value="GJU06942.1"/>
    <property type="molecule type" value="Genomic_DNA"/>
</dbReference>
<gene>
    <name evidence="2" type="ORF">Tco_1123372</name>
</gene>
<reference evidence="2" key="1">
    <citation type="journal article" date="2022" name="Int. J. Mol. Sci.">
        <title>Draft Genome of Tanacetum Coccineum: Genomic Comparison of Closely Related Tanacetum-Family Plants.</title>
        <authorList>
            <person name="Yamashiro T."/>
            <person name="Shiraishi A."/>
            <person name="Nakayama K."/>
            <person name="Satake H."/>
        </authorList>
    </citation>
    <scope>NUCLEOTIDE SEQUENCE</scope>
</reference>